<protein>
    <submittedName>
        <fullName evidence="1">Addiction module protein</fullName>
    </submittedName>
</protein>
<dbReference type="InterPro" id="IPR013406">
    <property type="entry name" value="CHP02574_addiction_mod"/>
</dbReference>
<dbReference type="RefSeq" id="WP_106260347.1">
    <property type="nucleotide sequence ID" value="NZ_CAWNSW010000053.1"/>
</dbReference>
<dbReference type="Pfam" id="PF09720">
    <property type="entry name" value="Unstab_antitox"/>
    <property type="match status" value="1"/>
</dbReference>
<dbReference type="AlphaFoldDB" id="A0A2T1DUJ1"/>
<keyword evidence="2" id="KW-1185">Reference proteome</keyword>
<sequence length="76" mass="8460">MINTFDEIIRAALTLPPDARAMLAEHLLSSLDAPDQAIVDAAWAEVVEQRLQDVQQGNVSPIPADQVFQELRNRHV</sequence>
<evidence type="ECO:0000313" key="2">
    <source>
        <dbReference type="Proteomes" id="UP000239576"/>
    </source>
</evidence>
<dbReference type="OrthoDB" id="490683at2"/>
<reference evidence="2" key="1">
    <citation type="submission" date="2018-02" db="EMBL/GenBank/DDBJ databases">
        <authorList>
            <person name="Moore K."/>
            <person name="Momper L."/>
        </authorList>
    </citation>
    <scope>NUCLEOTIDE SEQUENCE [LARGE SCALE GENOMIC DNA]</scope>
    <source>
        <strain evidence="2">ULC18</strain>
    </source>
</reference>
<dbReference type="NCBIfam" id="TIGR02574">
    <property type="entry name" value="stabl_TIGR02574"/>
    <property type="match status" value="1"/>
</dbReference>
<gene>
    <name evidence="1" type="ORF">C7B82_28195</name>
</gene>
<evidence type="ECO:0000313" key="1">
    <source>
        <dbReference type="EMBL" id="PSB24173.1"/>
    </source>
</evidence>
<organism evidence="1 2">
    <name type="scientific">Stenomitos frigidus ULC18</name>
    <dbReference type="NCBI Taxonomy" id="2107698"/>
    <lineage>
        <taxon>Bacteria</taxon>
        <taxon>Bacillati</taxon>
        <taxon>Cyanobacteriota</taxon>
        <taxon>Cyanophyceae</taxon>
        <taxon>Leptolyngbyales</taxon>
        <taxon>Leptolyngbyaceae</taxon>
        <taxon>Stenomitos</taxon>
    </lineage>
</organism>
<proteinExistence type="predicted"/>
<name>A0A2T1DUJ1_9CYAN</name>
<dbReference type="EMBL" id="PVWK01000152">
    <property type="protein sequence ID" value="PSB24173.1"/>
    <property type="molecule type" value="Genomic_DNA"/>
</dbReference>
<comment type="caution">
    <text evidence="1">The sequence shown here is derived from an EMBL/GenBank/DDBJ whole genome shotgun (WGS) entry which is preliminary data.</text>
</comment>
<dbReference type="Proteomes" id="UP000239576">
    <property type="component" value="Unassembled WGS sequence"/>
</dbReference>
<reference evidence="1 2" key="2">
    <citation type="submission" date="2018-03" db="EMBL/GenBank/DDBJ databases">
        <title>The ancient ancestry and fast evolution of plastids.</title>
        <authorList>
            <person name="Moore K.R."/>
            <person name="Magnabosco C."/>
            <person name="Momper L."/>
            <person name="Gold D.A."/>
            <person name="Bosak T."/>
            <person name="Fournier G.P."/>
        </authorList>
    </citation>
    <scope>NUCLEOTIDE SEQUENCE [LARGE SCALE GENOMIC DNA]</scope>
    <source>
        <strain evidence="1 2">ULC18</strain>
    </source>
</reference>
<accession>A0A2T1DUJ1</accession>